<proteinExistence type="predicted"/>
<name>C5FFZ1_ARTOC</name>
<keyword evidence="3" id="KW-1185">Reference proteome</keyword>
<keyword evidence="1" id="KW-1133">Transmembrane helix</keyword>
<dbReference type="VEuPathDB" id="FungiDB:MCYG_02495"/>
<evidence type="ECO:0000313" key="3">
    <source>
        <dbReference type="Proteomes" id="UP000002035"/>
    </source>
</evidence>
<feature type="transmembrane region" description="Helical" evidence="1">
    <location>
        <begin position="100"/>
        <end position="119"/>
    </location>
</feature>
<sequence length="124" mass="14045">MRIAGPFTRRVLPSKRRARLIGQDKGPWGYVVVLLEISVLYDRTEIDKRPANWQGDNVQTYDAAQSSARERVCFLPIRSRRLMAFQGCAVVPSIPCTKSLFNISVLSLVLWQLAMYGLFSADLL</sequence>
<reference evidence="3" key="1">
    <citation type="journal article" date="2012" name="MBio">
        <title>Comparative genome analysis of Trichophyton rubrum and related dermatophytes reveals candidate genes involved in infection.</title>
        <authorList>
            <person name="Martinez D.A."/>
            <person name="Oliver B.G."/>
            <person name="Graeser Y."/>
            <person name="Goldberg J.M."/>
            <person name="Li W."/>
            <person name="Martinez-Rossi N.M."/>
            <person name="Monod M."/>
            <person name="Shelest E."/>
            <person name="Barton R.C."/>
            <person name="Birch E."/>
            <person name="Brakhage A.A."/>
            <person name="Chen Z."/>
            <person name="Gurr S.J."/>
            <person name="Heiman D."/>
            <person name="Heitman J."/>
            <person name="Kosti I."/>
            <person name="Rossi A."/>
            <person name="Saif S."/>
            <person name="Samalova M."/>
            <person name="Saunders C.W."/>
            <person name="Shea T."/>
            <person name="Summerbell R.C."/>
            <person name="Xu J."/>
            <person name="Young S."/>
            <person name="Zeng Q."/>
            <person name="Birren B.W."/>
            <person name="Cuomo C.A."/>
            <person name="White T.C."/>
        </authorList>
    </citation>
    <scope>NUCLEOTIDE SEQUENCE [LARGE SCALE GENOMIC DNA]</scope>
    <source>
        <strain evidence="3">ATCC MYA-4605 / CBS 113480</strain>
    </source>
</reference>
<gene>
    <name evidence="2" type="ORF">MCYG_02495</name>
</gene>
<dbReference type="AlphaFoldDB" id="C5FFZ1"/>
<dbReference type="HOGENOM" id="CLU_2003378_0_0_1"/>
<accession>C5FFZ1</accession>
<evidence type="ECO:0000256" key="1">
    <source>
        <dbReference type="SAM" id="Phobius"/>
    </source>
</evidence>
<dbReference type="GeneID" id="9222531"/>
<keyword evidence="1" id="KW-0472">Membrane</keyword>
<dbReference type="Proteomes" id="UP000002035">
    <property type="component" value="Unassembled WGS sequence"/>
</dbReference>
<dbReference type="RefSeq" id="XP_002849561.1">
    <property type="nucleotide sequence ID" value="XM_002849515.1"/>
</dbReference>
<dbReference type="EMBL" id="DS995702">
    <property type="protein sequence ID" value="EEQ29676.1"/>
    <property type="molecule type" value="Genomic_DNA"/>
</dbReference>
<evidence type="ECO:0000313" key="2">
    <source>
        <dbReference type="EMBL" id="EEQ29676.1"/>
    </source>
</evidence>
<organism evidence="2 3">
    <name type="scientific">Arthroderma otae (strain ATCC MYA-4605 / CBS 113480)</name>
    <name type="common">Microsporum canis</name>
    <dbReference type="NCBI Taxonomy" id="554155"/>
    <lineage>
        <taxon>Eukaryota</taxon>
        <taxon>Fungi</taxon>
        <taxon>Dikarya</taxon>
        <taxon>Ascomycota</taxon>
        <taxon>Pezizomycotina</taxon>
        <taxon>Eurotiomycetes</taxon>
        <taxon>Eurotiomycetidae</taxon>
        <taxon>Onygenales</taxon>
        <taxon>Arthrodermataceae</taxon>
        <taxon>Microsporum</taxon>
    </lineage>
</organism>
<keyword evidence="1" id="KW-0812">Transmembrane</keyword>
<protein>
    <submittedName>
        <fullName evidence="2">Uncharacterized protein</fullName>
    </submittedName>
</protein>